<accession>A0ABY6DSD2</accession>
<dbReference type="Pfam" id="PF05947">
    <property type="entry name" value="T6SS_TssF"/>
    <property type="match status" value="1"/>
</dbReference>
<name>A0ABY6DSD2_9NEIS</name>
<dbReference type="PIRSF" id="PIRSF028304">
    <property type="entry name" value="UCP028304"/>
    <property type="match status" value="1"/>
</dbReference>
<reference evidence="1" key="1">
    <citation type="submission" date="2022-10" db="EMBL/GenBank/DDBJ databases">
        <title>Chitiniphilus purpureus sp. nov., a novel chitin-degrading bacterium isolated from crawfish pond sediment.</title>
        <authorList>
            <person name="Li K."/>
        </authorList>
    </citation>
    <scope>NUCLEOTIDE SEQUENCE</scope>
    <source>
        <strain evidence="1">CD1</strain>
    </source>
</reference>
<dbReference type="InterPro" id="IPR010272">
    <property type="entry name" value="T6SS_TssF"/>
</dbReference>
<dbReference type="PANTHER" id="PTHR35370:SF1">
    <property type="entry name" value="TYPE VI SECRETION SYSTEM COMPONENT TSSF1"/>
    <property type="match status" value="1"/>
</dbReference>
<dbReference type="Proteomes" id="UP001061302">
    <property type="component" value="Chromosome"/>
</dbReference>
<gene>
    <name evidence="1" type="primary">tssF</name>
    <name evidence="1" type="ORF">N8I74_09610</name>
</gene>
<keyword evidence="2" id="KW-1185">Reference proteome</keyword>
<dbReference type="EMBL" id="CP106753">
    <property type="protein sequence ID" value="UXY17242.1"/>
    <property type="molecule type" value="Genomic_DNA"/>
</dbReference>
<evidence type="ECO:0000313" key="2">
    <source>
        <dbReference type="Proteomes" id="UP001061302"/>
    </source>
</evidence>
<dbReference type="RefSeq" id="WP_263126673.1">
    <property type="nucleotide sequence ID" value="NZ_CP106753.1"/>
</dbReference>
<evidence type="ECO:0000313" key="1">
    <source>
        <dbReference type="EMBL" id="UXY17242.1"/>
    </source>
</evidence>
<dbReference type="PANTHER" id="PTHR35370">
    <property type="entry name" value="CYTOPLASMIC PROTEIN-RELATED-RELATED"/>
    <property type="match status" value="1"/>
</dbReference>
<proteinExistence type="predicted"/>
<organism evidence="1 2">
    <name type="scientific">Chitiniphilus purpureus</name>
    <dbReference type="NCBI Taxonomy" id="2981137"/>
    <lineage>
        <taxon>Bacteria</taxon>
        <taxon>Pseudomonadati</taxon>
        <taxon>Pseudomonadota</taxon>
        <taxon>Betaproteobacteria</taxon>
        <taxon>Neisseriales</taxon>
        <taxon>Chitinibacteraceae</taxon>
        <taxon>Chitiniphilus</taxon>
    </lineage>
</organism>
<dbReference type="NCBIfam" id="TIGR03359">
    <property type="entry name" value="VI_chp_6"/>
    <property type="match status" value="1"/>
</dbReference>
<protein>
    <submittedName>
        <fullName evidence="1">Type VI secretion system baseplate subunit TssF</fullName>
    </submittedName>
</protein>
<sequence>MNNHTVGTRLKDYFARELFALREDASEFAKGYPQVAHGLAPGRGSSQDPHVELLIQSFAFLTGRLRYQMEVEQATLPNTLLHFLYPHLEAPVPSMMVAHITVKPDGANFAKGMVLARSRQMYANAVNDEGRKLACRMRTCCDTPLWPLRVDEVRLTPIDEYGFLAQGGDVRSVLRVRLVREGAERLQDINPSPLRFYISSEERHAWHLYDMLAVNLAGIALRVRSEAGERVQRLPATALSWCGFATDEAMLAASPHTHPGYRLLQEYFAFPEKFLFFEVPGLDFAGADASCELLFLFNTPPDKALGFAPSVLKLNCVPLVNLFMQRIEPVALDHTQFEYRLRGDIQHHRHTEIYAIDELVSIRPNASPRPIAPYFAMDEAHKLEQQDYFFVTRREVSQFAQVPGTETFVSLLDTRFDPGLPADEVIGGRALCTNRRLPEQLRIGDVLLLEGAGPVQAIHVASKPTAHQTPQLIGNRPWALASQLALNHLSLADGPLALSALKDMLSLHVGPMSVQGLKQIDGIRQITCRPMVRHVGRDGWRGFAQGLHLDVDLDRSHFEEGSAVLFAEVLRRFFALYAAVNTLVELSLHTHDVKGTLKTWPPLIGAQPIL</sequence>